<sequence length="114" mass="12285">MPHKQVIVVRKDLKLSPGKMSVQVAHASVESLWKSDGKVASKWSEEGSRKVAVYAEDEKQLLEIFEKAKSMGITVALITDAGKTEIPPGTKTAVGLGPDTQENLNKITGNLSLV</sequence>
<evidence type="ECO:0000313" key="7">
    <source>
        <dbReference type="EMBL" id="HIJ99468.1"/>
    </source>
</evidence>
<dbReference type="EMBL" id="DVAD01000007">
    <property type="protein sequence ID" value="HIJ99468.1"/>
    <property type="molecule type" value="Genomic_DNA"/>
</dbReference>
<protein>
    <recommendedName>
        <fullName evidence="6">Peptidyl-tRNA hydrolase</fullName>
        <ecNumber evidence="2">3.1.1.29</ecNumber>
    </recommendedName>
</protein>
<dbReference type="NCBIfam" id="NF003314">
    <property type="entry name" value="PRK04322.1"/>
    <property type="match status" value="1"/>
</dbReference>
<dbReference type="PANTHER" id="PTHR12649">
    <property type="entry name" value="PEPTIDYL-TRNA HYDROLASE 2"/>
    <property type="match status" value="1"/>
</dbReference>
<evidence type="ECO:0000256" key="4">
    <source>
        <dbReference type="ARBA" id="ARBA00038050"/>
    </source>
</evidence>
<name>A0A832XFT1_9ARCH</name>
<dbReference type="Gene3D" id="3.40.1490.10">
    <property type="entry name" value="Bit1"/>
    <property type="match status" value="1"/>
</dbReference>
<dbReference type="InterPro" id="IPR002833">
    <property type="entry name" value="PTH2"/>
</dbReference>
<evidence type="ECO:0000256" key="2">
    <source>
        <dbReference type="ARBA" id="ARBA00013260"/>
    </source>
</evidence>
<organism evidence="7 8">
    <name type="scientific">Candidatus Undinarchaeum marinum</name>
    <dbReference type="NCBI Taxonomy" id="2756141"/>
    <lineage>
        <taxon>Archaea</taxon>
        <taxon>Candidatus Undinarchaeota</taxon>
        <taxon>Candidatus Undinarchaeia</taxon>
        <taxon>Candidatus Undinarchaeales</taxon>
        <taxon>Candidatus Undinarchaeaceae</taxon>
        <taxon>Candidatus Undinarchaeum</taxon>
    </lineage>
</organism>
<gene>
    <name evidence="7" type="ORF">H1011_01430</name>
</gene>
<dbReference type="GO" id="GO:0004045">
    <property type="term" value="F:peptidyl-tRNA hydrolase activity"/>
    <property type="evidence" value="ECO:0007669"/>
    <property type="project" value="UniProtKB-EC"/>
</dbReference>
<dbReference type="PANTHER" id="PTHR12649:SF11">
    <property type="entry name" value="PEPTIDYL-TRNA HYDROLASE 2, MITOCHONDRIAL"/>
    <property type="match status" value="1"/>
</dbReference>
<dbReference type="GO" id="GO:0005829">
    <property type="term" value="C:cytosol"/>
    <property type="evidence" value="ECO:0007669"/>
    <property type="project" value="TreeGrafter"/>
</dbReference>
<dbReference type="Pfam" id="PF01981">
    <property type="entry name" value="PTH2"/>
    <property type="match status" value="1"/>
</dbReference>
<accession>A0A832XFT1</accession>
<dbReference type="NCBIfam" id="TIGR00283">
    <property type="entry name" value="arch_pth2"/>
    <property type="match status" value="1"/>
</dbReference>
<evidence type="ECO:0000256" key="3">
    <source>
        <dbReference type="ARBA" id="ARBA00022801"/>
    </source>
</evidence>
<dbReference type="Proteomes" id="UP000604391">
    <property type="component" value="Unassembled WGS sequence"/>
</dbReference>
<proteinExistence type="inferred from homology"/>
<keyword evidence="3 7" id="KW-0378">Hydrolase</keyword>
<dbReference type="AlphaFoldDB" id="A0A832XFT1"/>
<dbReference type="InterPro" id="IPR023476">
    <property type="entry name" value="Pep_tRNA_hydro_II_dom_sf"/>
</dbReference>
<keyword evidence="8" id="KW-1185">Reference proteome</keyword>
<evidence type="ECO:0000256" key="5">
    <source>
        <dbReference type="ARBA" id="ARBA00048707"/>
    </source>
</evidence>
<comment type="caution">
    <text evidence="7">The sequence shown here is derived from an EMBL/GenBank/DDBJ whole genome shotgun (WGS) entry which is preliminary data.</text>
</comment>
<evidence type="ECO:0000256" key="1">
    <source>
        <dbReference type="ARBA" id="ARBA00003043"/>
    </source>
</evidence>
<dbReference type="FunFam" id="3.40.1490.10:FF:000001">
    <property type="entry name" value="Peptidyl-tRNA hydrolase 2"/>
    <property type="match status" value="1"/>
</dbReference>
<comment type="catalytic activity">
    <reaction evidence="5">
        <text>an N-acyl-L-alpha-aminoacyl-tRNA + H2O = an N-acyl-L-amino acid + a tRNA + H(+)</text>
        <dbReference type="Rhea" id="RHEA:54448"/>
        <dbReference type="Rhea" id="RHEA-COMP:10123"/>
        <dbReference type="Rhea" id="RHEA-COMP:13883"/>
        <dbReference type="ChEBI" id="CHEBI:15377"/>
        <dbReference type="ChEBI" id="CHEBI:15378"/>
        <dbReference type="ChEBI" id="CHEBI:59874"/>
        <dbReference type="ChEBI" id="CHEBI:78442"/>
        <dbReference type="ChEBI" id="CHEBI:138191"/>
        <dbReference type="EC" id="3.1.1.29"/>
    </reaction>
</comment>
<evidence type="ECO:0000256" key="6">
    <source>
        <dbReference type="ARBA" id="ARBA00050038"/>
    </source>
</evidence>
<dbReference type="SUPFAM" id="SSF102462">
    <property type="entry name" value="Peptidyl-tRNA hydrolase II"/>
    <property type="match status" value="1"/>
</dbReference>
<dbReference type="EC" id="3.1.1.29" evidence="2"/>
<comment type="similarity">
    <text evidence="4">Belongs to the PTH2 family.</text>
</comment>
<evidence type="ECO:0000313" key="8">
    <source>
        <dbReference type="Proteomes" id="UP000604391"/>
    </source>
</evidence>
<reference evidence="7 8" key="1">
    <citation type="journal article" name="Nat. Commun.">
        <title>Undinarchaeota illuminate DPANN phylogeny and the impact of gene transfer on archaeal evolution.</title>
        <authorList>
            <person name="Dombrowski N."/>
            <person name="Williams T.A."/>
            <person name="Sun J."/>
            <person name="Woodcroft B.J."/>
            <person name="Lee J.H."/>
            <person name="Minh B.Q."/>
            <person name="Rinke C."/>
            <person name="Spang A."/>
        </authorList>
    </citation>
    <scope>NUCLEOTIDE SEQUENCE [LARGE SCALE GENOMIC DNA]</scope>
    <source>
        <strain evidence="7">MAG_bin17</strain>
    </source>
</reference>
<comment type="function">
    <text evidence="1">The natural substrate for this enzyme may be peptidyl-tRNAs which drop off the ribosome during protein synthesis.</text>
</comment>